<dbReference type="Gene3D" id="3.30.70.370">
    <property type="match status" value="1"/>
</dbReference>
<evidence type="ECO:0000256" key="4">
    <source>
        <dbReference type="SAM" id="MobiDB-lite"/>
    </source>
</evidence>
<evidence type="ECO:0000259" key="5">
    <source>
        <dbReference type="SMART" id="SM00482"/>
    </source>
</evidence>
<dbReference type="GO" id="GO:0003887">
    <property type="term" value="F:DNA-directed DNA polymerase activity"/>
    <property type="evidence" value="ECO:0007669"/>
    <property type="project" value="UniProtKB-EC"/>
</dbReference>
<dbReference type="AlphaFoldDB" id="A0A849BQA5"/>
<dbReference type="EMBL" id="JABEMA010000555">
    <property type="protein sequence ID" value="NNH24851.1"/>
    <property type="molecule type" value="Genomic_DNA"/>
</dbReference>
<dbReference type="Gene3D" id="1.10.150.20">
    <property type="entry name" value="5' to 3' exonuclease, C-terminal subdomain"/>
    <property type="match status" value="1"/>
</dbReference>
<evidence type="ECO:0000256" key="1">
    <source>
        <dbReference type="ARBA" id="ARBA00012417"/>
    </source>
</evidence>
<sequence length="360" mass="37628">VLAALGVPDGASGRHDGGAGAPGSPVDLRSPAQVRRALHDVGLDLPDTRSWRLEGLAAEDGAHPALGALVAWRRAERFAVAHGYRWLDEAVRDGRLRAAWSASDGGAGRMTASAGLHNLPRELRVAVRAEPGRLLVRADLGQVEPRVLAVVSGDRALARAADADDLYSPVAARLGVARDVAKVAVLAAMYGQTSGAAGATLAAMERAYPVATTFLVDAARRGAAGEDVRTAGGRRVRVPAVEEVPVEAGAAAVDRERAARAARGRYARNAVVQGSAAELFKAWAATVRARLLASGDGEVVLCLHDELLLHVREDAAHDVAAGLARDLEAASARWCRAVARPPVRFTADVAVVERWSQAKG</sequence>
<keyword evidence="2" id="KW-0235">DNA replication</keyword>
<dbReference type="GO" id="GO:0003677">
    <property type="term" value="F:DNA binding"/>
    <property type="evidence" value="ECO:0007669"/>
    <property type="project" value="InterPro"/>
</dbReference>
<gene>
    <name evidence="6" type="ORF">HLB09_17490</name>
</gene>
<dbReference type="InterPro" id="IPR043502">
    <property type="entry name" value="DNA/RNA_pol_sf"/>
</dbReference>
<dbReference type="PANTHER" id="PTHR10133">
    <property type="entry name" value="DNA POLYMERASE I"/>
    <property type="match status" value="1"/>
</dbReference>
<evidence type="ECO:0000313" key="7">
    <source>
        <dbReference type="Proteomes" id="UP000555552"/>
    </source>
</evidence>
<dbReference type="Proteomes" id="UP000555552">
    <property type="component" value="Unassembled WGS sequence"/>
</dbReference>
<name>A0A849BQA5_9ACTN</name>
<dbReference type="GO" id="GO:0006261">
    <property type="term" value="P:DNA-templated DNA replication"/>
    <property type="evidence" value="ECO:0007669"/>
    <property type="project" value="InterPro"/>
</dbReference>
<organism evidence="6 7">
    <name type="scientific">Pseudokineococcus marinus</name>
    <dbReference type="NCBI Taxonomy" id="351215"/>
    <lineage>
        <taxon>Bacteria</taxon>
        <taxon>Bacillati</taxon>
        <taxon>Actinomycetota</taxon>
        <taxon>Actinomycetes</taxon>
        <taxon>Kineosporiales</taxon>
        <taxon>Kineosporiaceae</taxon>
        <taxon>Pseudokineococcus</taxon>
    </lineage>
</organism>
<dbReference type="Pfam" id="PF00476">
    <property type="entry name" value="DNA_pol_A"/>
    <property type="match status" value="1"/>
</dbReference>
<keyword evidence="7" id="KW-1185">Reference proteome</keyword>
<dbReference type="GO" id="GO:0006302">
    <property type="term" value="P:double-strand break repair"/>
    <property type="evidence" value="ECO:0007669"/>
    <property type="project" value="TreeGrafter"/>
</dbReference>
<feature type="region of interest" description="Disordered" evidence="4">
    <location>
        <begin position="1"/>
        <end position="28"/>
    </location>
</feature>
<accession>A0A849BQA5</accession>
<feature type="non-terminal residue" evidence="6">
    <location>
        <position position="360"/>
    </location>
</feature>
<dbReference type="SUPFAM" id="SSF56672">
    <property type="entry name" value="DNA/RNA polymerases"/>
    <property type="match status" value="1"/>
</dbReference>
<dbReference type="EC" id="2.7.7.7" evidence="1"/>
<reference evidence="6 7" key="1">
    <citation type="submission" date="2020-05" db="EMBL/GenBank/DDBJ databases">
        <title>MicrobeNet Type strains.</title>
        <authorList>
            <person name="Nicholson A.C."/>
        </authorList>
    </citation>
    <scope>NUCLEOTIDE SEQUENCE [LARGE SCALE GENOMIC DNA]</scope>
    <source>
        <strain evidence="6 7">JCM 14547</strain>
    </source>
</reference>
<feature type="non-terminal residue" evidence="6">
    <location>
        <position position="1"/>
    </location>
</feature>
<comment type="catalytic activity">
    <reaction evidence="3">
        <text>DNA(n) + a 2'-deoxyribonucleoside 5'-triphosphate = DNA(n+1) + diphosphate</text>
        <dbReference type="Rhea" id="RHEA:22508"/>
        <dbReference type="Rhea" id="RHEA-COMP:17339"/>
        <dbReference type="Rhea" id="RHEA-COMP:17340"/>
        <dbReference type="ChEBI" id="CHEBI:33019"/>
        <dbReference type="ChEBI" id="CHEBI:61560"/>
        <dbReference type="ChEBI" id="CHEBI:173112"/>
        <dbReference type="EC" id="2.7.7.7"/>
    </reaction>
</comment>
<dbReference type="InterPro" id="IPR002298">
    <property type="entry name" value="DNA_polymerase_A"/>
</dbReference>
<evidence type="ECO:0000256" key="3">
    <source>
        <dbReference type="ARBA" id="ARBA00049244"/>
    </source>
</evidence>
<dbReference type="InterPro" id="IPR001098">
    <property type="entry name" value="DNA-dir_DNA_pol_A_palm_dom"/>
</dbReference>
<proteinExistence type="predicted"/>
<feature type="domain" description="DNA-directed DNA polymerase family A palm" evidence="5">
    <location>
        <begin position="120"/>
        <end position="315"/>
    </location>
</feature>
<evidence type="ECO:0000256" key="2">
    <source>
        <dbReference type="ARBA" id="ARBA00022705"/>
    </source>
</evidence>
<dbReference type="SMART" id="SM00482">
    <property type="entry name" value="POLAc"/>
    <property type="match status" value="1"/>
</dbReference>
<evidence type="ECO:0000313" key="6">
    <source>
        <dbReference type="EMBL" id="NNH24851.1"/>
    </source>
</evidence>
<protein>
    <recommendedName>
        <fullName evidence="1">DNA-directed DNA polymerase</fullName>
        <ecNumber evidence="1">2.7.7.7</ecNumber>
    </recommendedName>
</protein>
<comment type="caution">
    <text evidence="6">The sequence shown here is derived from an EMBL/GenBank/DDBJ whole genome shotgun (WGS) entry which is preliminary data.</text>
</comment>
<dbReference type="PANTHER" id="PTHR10133:SF27">
    <property type="entry name" value="DNA POLYMERASE NU"/>
    <property type="match status" value="1"/>
</dbReference>
<dbReference type="RefSeq" id="WP_246235768.1">
    <property type="nucleotide sequence ID" value="NZ_JABEMA010000555.1"/>
</dbReference>